<accession>A0A0W0DB38</accession>
<name>A0A0W0DB38_CANGB</name>
<feature type="compositionally biased region" description="Polar residues" evidence="1">
    <location>
        <begin position="212"/>
        <end position="226"/>
    </location>
</feature>
<feature type="compositionally biased region" description="Polar residues" evidence="1">
    <location>
        <begin position="570"/>
        <end position="588"/>
    </location>
</feature>
<feature type="compositionally biased region" description="Basic and acidic residues" evidence="1">
    <location>
        <begin position="465"/>
        <end position="477"/>
    </location>
</feature>
<feature type="compositionally biased region" description="Polar residues" evidence="1">
    <location>
        <begin position="607"/>
        <end position="617"/>
    </location>
</feature>
<feature type="compositionally biased region" description="Basic and acidic residues" evidence="1">
    <location>
        <begin position="327"/>
        <end position="336"/>
    </location>
</feature>
<feature type="compositionally biased region" description="Basic and acidic residues" evidence="1">
    <location>
        <begin position="594"/>
        <end position="603"/>
    </location>
</feature>
<dbReference type="VEuPathDB" id="FungiDB:B1J91_J10956g"/>
<evidence type="ECO:0000256" key="1">
    <source>
        <dbReference type="SAM" id="MobiDB-lite"/>
    </source>
</evidence>
<feature type="region of interest" description="Disordered" evidence="1">
    <location>
        <begin position="88"/>
        <end position="376"/>
    </location>
</feature>
<gene>
    <name evidence="2" type="ORF">AO440_003234</name>
</gene>
<evidence type="ECO:0000313" key="2">
    <source>
        <dbReference type="EMBL" id="KTB10152.1"/>
    </source>
</evidence>
<dbReference type="Proteomes" id="UP000054886">
    <property type="component" value="Unassembled WGS sequence"/>
</dbReference>
<proteinExistence type="predicted"/>
<feature type="region of interest" description="Disordered" evidence="1">
    <location>
        <begin position="515"/>
        <end position="617"/>
    </location>
</feature>
<dbReference type="AlphaFoldDB" id="A0A0W0DB38"/>
<dbReference type="EMBL" id="LLZZ01000064">
    <property type="protein sequence ID" value="KTB10152.1"/>
    <property type="molecule type" value="Genomic_DNA"/>
</dbReference>
<dbReference type="VEuPathDB" id="FungiDB:GVI51_J10769"/>
<evidence type="ECO:0000313" key="3">
    <source>
        <dbReference type="Proteomes" id="UP000054886"/>
    </source>
</evidence>
<feature type="compositionally biased region" description="Low complexity" evidence="1">
    <location>
        <begin position="157"/>
        <end position="179"/>
    </location>
</feature>
<reference evidence="2 3" key="1">
    <citation type="submission" date="2015-10" db="EMBL/GenBank/DDBJ databases">
        <title>Draft genomes sequences of Candida glabrata isolates 1A, 1B, 2A, 2B, 3A and 3B.</title>
        <authorList>
            <person name="Haavelsrud O.E."/>
            <person name="Gaustad P."/>
        </authorList>
    </citation>
    <scope>NUCLEOTIDE SEQUENCE [LARGE SCALE GENOMIC DNA]</scope>
    <source>
        <strain evidence="2">910700640</strain>
    </source>
</reference>
<dbReference type="VEuPathDB" id="FungiDB:CAGL0J10956g"/>
<feature type="region of interest" description="Disordered" evidence="1">
    <location>
        <begin position="465"/>
        <end position="487"/>
    </location>
</feature>
<protein>
    <submittedName>
        <fullName evidence="2">Suppressor of mar1-1 protein</fullName>
    </submittedName>
</protein>
<sequence>MTTDYNSLRQEIDSVSEKVAELESKVKKNDVDTTTSIEDMLVAIKTIAYNQTVLESKFEDILKNQMNTDVLVNTISSRLDRIAKIIPTAGNNGTRSSTSSTSTYTNSNSSGVQTRASSSRRVSTSNSATVTNNQAPAVPVKRGPGRPRKDGTYGGVSKTASSANSSASNSNTSNLTALKKTPNEAELPLGGRTRLPNNVPQVSKSKRYFVNPTDSPPQKTTATTHNRPGRPPTKTEAKTVAPGENPPVKRKRGRPPKKRPAVAIAAAARKESKSELGSQIKTEDKETNGRSISDKSLSSSANESADGIITRFRRKRRYEQDDDNEEEKSSKIKREDEDVDEEEDEVDVEVEDEDVSVIENDDNSTEENEDGDSQITDNLYSKEDLDKRIKAFKFGKKGPFWMGSRMTRLERIEFLKNSTRWNSHTEGTRKALAMALELESNADDDNISLSEKMLELVDKYENENDDDYHRNINRDVNVDSDDTTSYENTSDRLVRAAQQVTDNLAARFSKTNASNTEIKEVKKDLPRDDNTNKGIAMNPVHEDASNNTPTHGLPSHSNDEGPKVPIISKDLSQGPNNMTQLTDQNNQPAGVDTINEKKDKSDADANNVISNHLATST</sequence>
<feature type="compositionally biased region" description="Polar residues" evidence="1">
    <location>
        <begin position="289"/>
        <end position="303"/>
    </location>
</feature>
<comment type="caution">
    <text evidence="2">The sequence shown here is derived from an EMBL/GenBank/DDBJ whole genome shotgun (WGS) entry which is preliminary data.</text>
</comment>
<dbReference type="GO" id="GO:0003677">
    <property type="term" value="F:DNA binding"/>
    <property type="evidence" value="ECO:0007669"/>
    <property type="project" value="InterPro"/>
</dbReference>
<dbReference type="InterPro" id="IPR017956">
    <property type="entry name" value="AT_hook_DNA-bd_motif"/>
</dbReference>
<feature type="compositionally biased region" description="Low complexity" evidence="1">
    <location>
        <begin position="90"/>
        <end position="135"/>
    </location>
</feature>
<organism evidence="2 3">
    <name type="scientific">Candida glabrata</name>
    <name type="common">Yeast</name>
    <name type="synonym">Torulopsis glabrata</name>
    <dbReference type="NCBI Taxonomy" id="5478"/>
    <lineage>
        <taxon>Eukaryota</taxon>
        <taxon>Fungi</taxon>
        <taxon>Dikarya</taxon>
        <taxon>Ascomycota</taxon>
        <taxon>Saccharomycotina</taxon>
        <taxon>Saccharomycetes</taxon>
        <taxon>Saccharomycetales</taxon>
        <taxon>Saccharomycetaceae</taxon>
        <taxon>Nakaseomyces</taxon>
    </lineage>
</organism>
<feature type="compositionally biased region" description="Basic residues" evidence="1">
    <location>
        <begin position="248"/>
        <end position="260"/>
    </location>
</feature>
<dbReference type="PRINTS" id="PR00929">
    <property type="entry name" value="ATHOOK"/>
</dbReference>
<feature type="compositionally biased region" description="Basic and acidic residues" evidence="1">
    <location>
        <begin position="517"/>
        <end position="531"/>
    </location>
</feature>
<dbReference type="VEuPathDB" id="FungiDB:GWK60_J10747"/>
<feature type="compositionally biased region" description="Acidic residues" evidence="1">
    <location>
        <begin position="337"/>
        <end position="372"/>
    </location>
</feature>